<accession>A0A0G0WAP4</accession>
<gene>
    <name evidence="2" type="ORF">UU65_C0003G0177</name>
</gene>
<dbReference type="Gene3D" id="1.10.3210.10">
    <property type="entry name" value="Hypothetical protein af1432"/>
    <property type="match status" value="1"/>
</dbReference>
<proteinExistence type="predicted"/>
<name>A0A0G0WAP4_UNCC2</name>
<dbReference type="EMBL" id="LCBL01000003">
    <property type="protein sequence ID" value="KKS09122.1"/>
    <property type="molecule type" value="Genomic_DNA"/>
</dbReference>
<dbReference type="InterPro" id="IPR003607">
    <property type="entry name" value="HD/PDEase_dom"/>
</dbReference>
<comment type="caution">
    <text evidence="2">The sequence shown here is derived from an EMBL/GenBank/DDBJ whole genome shotgun (WGS) entry which is preliminary data.</text>
</comment>
<dbReference type="CDD" id="cd00077">
    <property type="entry name" value="HDc"/>
    <property type="match status" value="1"/>
</dbReference>
<organism evidence="2 3">
    <name type="scientific">candidate division CPR2 bacterium GW2011_GWC1_41_48</name>
    <dbReference type="NCBI Taxonomy" id="1618344"/>
    <lineage>
        <taxon>Bacteria</taxon>
        <taxon>Bacteria division CPR2</taxon>
    </lineage>
</organism>
<dbReference type="Pfam" id="PF01966">
    <property type="entry name" value="HD"/>
    <property type="match status" value="1"/>
</dbReference>
<sequence length="200" mass="23594">MAESELIQKIEKEVFEIANKNGWEWFYKVHMKPMVKSANELLKLYPEANKEIVIIAAWLHDTAKIYAKDIIEFEEIHKTHHLESAEVAKDLLLKHKELTDEKIEEILSCIIRHRNSKDYPAKTLEEKIVTVADTLSHFRGAIYLIHFKFFPEHSLEQMAHEALAKLDRDWRDLKLLPEAPKLAETEYQVLKKMLESYLED</sequence>
<evidence type="ECO:0000313" key="3">
    <source>
        <dbReference type="Proteomes" id="UP000033869"/>
    </source>
</evidence>
<dbReference type="AlphaFoldDB" id="A0A0G0WAP4"/>
<feature type="domain" description="HD" evidence="1">
    <location>
        <begin position="34"/>
        <end position="136"/>
    </location>
</feature>
<reference evidence="2 3" key="1">
    <citation type="journal article" date="2015" name="Nature">
        <title>rRNA introns, odd ribosomes, and small enigmatic genomes across a large radiation of phyla.</title>
        <authorList>
            <person name="Brown C.T."/>
            <person name="Hug L.A."/>
            <person name="Thomas B.C."/>
            <person name="Sharon I."/>
            <person name="Castelle C.J."/>
            <person name="Singh A."/>
            <person name="Wilkins M.J."/>
            <person name="Williams K.H."/>
            <person name="Banfield J.F."/>
        </authorList>
    </citation>
    <scope>NUCLEOTIDE SEQUENCE [LARGE SCALE GENOMIC DNA]</scope>
</reference>
<dbReference type="InterPro" id="IPR006674">
    <property type="entry name" value="HD_domain"/>
</dbReference>
<protein>
    <recommendedName>
        <fullName evidence="1">HD domain-containing protein</fullName>
    </recommendedName>
</protein>
<evidence type="ECO:0000313" key="2">
    <source>
        <dbReference type="EMBL" id="KKS09122.1"/>
    </source>
</evidence>
<dbReference type="SUPFAM" id="SSF109604">
    <property type="entry name" value="HD-domain/PDEase-like"/>
    <property type="match status" value="1"/>
</dbReference>
<dbReference type="Proteomes" id="UP000033869">
    <property type="component" value="Unassembled WGS sequence"/>
</dbReference>
<evidence type="ECO:0000259" key="1">
    <source>
        <dbReference type="Pfam" id="PF01966"/>
    </source>
</evidence>